<sequence>MNPQDPLSQLRDIHLPEPGGFWPPAPGWWVLALLATALLATLIWLAIRRRRRNRWFRAAGAQLAGLERSAAQEPWWFMQLNTLLKQAARERYPESHPEALTGDAWVEFLLATAPKHRIASRPVVEALVESAWRPSVSTEPAQALAFARQWLGGQKC</sequence>
<accession>A0A0J7J9N7</accession>
<dbReference type="STRING" id="1658765.Msub_11107"/>
<dbReference type="Pfam" id="PF14316">
    <property type="entry name" value="DUF4381"/>
    <property type="match status" value="1"/>
</dbReference>
<dbReference type="OrthoDB" id="283083at2"/>
<name>A0A0J7J9N7_9GAMM</name>
<feature type="transmembrane region" description="Helical" evidence="1">
    <location>
        <begin position="28"/>
        <end position="47"/>
    </location>
</feature>
<dbReference type="Proteomes" id="UP000036102">
    <property type="component" value="Unassembled WGS sequence"/>
</dbReference>
<dbReference type="AlphaFoldDB" id="A0A0J7J9N7"/>
<proteinExistence type="predicted"/>
<gene>
    <name evidence="2" type="ORF">Msub_11107</name>
</gene>
<evidence type="ECO:0000256" key="1">
    <source>
        <dbReference type="SAM" id="Phobius"/>
    </source>
</evidence>
<dbReference type="RefSeq" id="WP_048495073.1">
    <property type="nucleotide sequence ID" value="NZ_LFBU01000001.1"/>
</dbReference>
<comment type="caution">
    <text evidence="2">The sequence shown here is derived from an EMBL/GenBank/DDBJ whole genome shotgun (WGS) entry which is preliminary data.</text>
</comment>
<protein>
    <recommendedName>
        <fullName evidence="4">DUF4381 domain-containing protein</fullName>
    </recommendedName>
</protein>
<evidence type="ECO:0008006" key="4">
    <source>
        <dbReference type="Google" id="ProtNLM"/>
    </source>
</evidence>
<reference evidence="2 3" key="1">
    <citation type="submission" date="2015-06" db="EMBL/GenBank/DDBJ databases">
        <title>Marinobacter subterrani, a genetically tractable neutrophilic iron-oxidizing strain isolated from the Soudan Iron Mine.</title>
        <authorList>
            <person name="Bonis B.M."/>
            <person name="Gralnick J.A."/>
        </authorList>
    </citation>
    <scope>NUCLEOTIDE SEQUENCE [LARGE SCALE GENOMIC DNA]</scope>
    <source>
        <strain evidence="2 3">JG233</strain>
    </source>
</reference>
<organism evidence="2 3">
    <name type="scientific">Marinobacter subterrani</name>
    <dbReference type="NCBI Taxonomy" id="1658765"/>
    <lineage>
        <taxon>Bacteria</taxon>
        <taxon>Pseudomonadati</taxon>
        <taxon>Pseudomonadota</taxon>
        <taxon>Gammaproteobacteria</taxon>
        <taxon>Pseudomonadales</taxon>
        <taxon>Marinobacteraceae</taxon>
        <taxon>Marinobacter</taxon>
    </lineage>
</organism>
<evidence type="ECO:0000313" key="3">
    <source>
        <dbReference type="Proteomes" id="UP000036102"/>
    </source>
</evidence>
<keyword evidence="1" id="KW-0472">Membrane</keyword>
<keyword evidence="1" id="KW-1133">Transmembrane helix</keyword>
<dbReference type="PATRIC" id="fig|1658765.3.peg.1097"/>
<evidence type="ECO:0000313" key="2">
    <source>
        <dbReference type="EMBL" id="KMQ74912.1"/>
    </source>
</evidence>
<dbReference type="EMBL" id="LFBU01000001">
    <property type="protein sequence ID" value="KMQ74912.1"/>
    <property type="molecule type" value="Genomic_DNA"/>
</dbReference>
<dbReference type="InterPro" id="IPR025489">
    <property type="entry name" value="DUF4381"/>
</dbReference>
<keyword evidence="1" id="KW-0812">Transmembrane</keyword>
<keyword evidence="3" id="KW-1185">Reference proteome</keyword>